<name>A0A3D8I3S1_9HELI</name>
<reference evidence="1 2" key="1">
    <citation type="submission" date="2018-04" db="EMBL/GenBank/DDBJ databases">
        <title>Novel Campyloabacter and Helicobacter Species and Strains.</title>
        <authorList>
            <person name="Mannion A.J."/>
            <person name="Shen Z."/>
            <person name="Fox J.G."/>
        </authorList>
    </citation>
    <scope>NUCLEOTIDE SEQUENCE [LARGE SCALE GENOMIC DNA]</scope>
    <source>
        <strain evidence="1 2">MIT 17-337</strain>
    </source>
</reference>
<accession>A0A3D8I3S1</accession>
<gene>
    <name evidence="1" type="ORF">CQA53_11265</name>
</gene>
<evidence type="ECO:0000313" key="1">
    <source>
        <dbReference type="EMBL" id="RDU59778.1"/>
    </source>
</evidence>
<organism evidence="1 2">
    <name type="scientific">Helicobacter didelphidarum</name>
    <dbReference type="NCBI Taxonomy" id="2040648"/>
    <lineage>
        <taxon>Bacteria</taxon>
        <taxon>Pseudomonadati</taxon>
        <taxon>Campylobacterota</taxon>
        <taxon>Epsilonproteobacteria</taxon>
        <taxon>Campylobacterales</taxon>
        <taxon>Helicobacteraceae</taxon>
        <taxon>Helicobacter</taxon>
    </lineage>
</organism>
<proteinExistence type="predicted"/>
<dbReference type="OrthoDB" id="5331604at2"/>
<feature type="non-terminal residue" evidence="1">
    <location>
        <position position="235"/>
    </location>
</feature>
<keyword evidence="2" id="KW-1185">Reference proteome</keyword>
<dbReference type="Proteomes" id="UP000256379">
    <property type="component" value="Unassembled WGS sequence"/>
</dbReference>
<sequence length="235" mass="27794">MLPLRKCEDEDMEYTKNAFEVSISNEIPKYECKTYDTSYEIIGNLRISQSLNLKEKAPIDMVIFLDKKSAKIMHSTFWYLKSPYKDDIYNHKIVREILGEERFRRFMSKRFHYETISIEAQIDNIDRMELDNMANIFLYDFQIPFTWGDEIIGIANLSHFHIITTPIILANDNDIVCMKDNDLEWLIKDEKNSTQYNLKIPVIKGLFATTTTNENDFFVNLRDKPDSKDSKILMQ</sequence>
<protein>
    <submittedName>
        <fullName evidence="1">Uncharacterized protein</fullName>
    </submittedName>
</protein>
<dbReference type="EMBL" id="NXLQ01000116">
    <property type="protein sequence ID" value="RDU59778.1"/>
    <property type="molecule type" value="Genomic_DNA"/>
</dbReference>
<comment type="caution">
    <text evidence="1">The sequence shown here is derived from an EMBL/GenBank/DDBJ whole genome shotgun (WGS) entry which is preliminary data.</text>
</comment>
<dbReference type="RefSeq" id="WP_147290052.1">
    <property type="nucleotide sequence ID" value="NZ_NXLQ01000116.1"/>
</dbReference>
<dbReference type="AlphaFoldDB" id="A0A3D8I3S1"/>
<evidence type="ECO:0000313" key="2">
    <source>
        <dbReference type="Proteomes" id="UP000256379"/>
    </source>
</evidence>